<dbReference type="GO" id="GO:0006357">
    <property type="term" value="P:regulation of transcription by RNA polymerase II"/>
    <property type="evidence" value="ECO:0007669"/>
    <property type="project" value="InterPro"/>
</dbReference>
<dbReference type="PANTHER" id="PTHR11125:SF7">
    <property type="entry name" value="TRANSCRIPTION ELONGATION FACTOR SPT5"/>
    <property type="match status" value="1"/>
</dbReference>
<feature type="compositionally biased region" description="Polar residues" evidence="1">
    <location>
        <begin position="100"/>
        <end position="113"/>
    </location>
</feature>
<keyword evidence="2" id="KW-1185">Reference proteome</keyword>
<reference evidence="3" key="1">
    <citation type="submission" date="2016-11" db="UniProtKB">
        <authorList>
            <consortium name="WormBaseParasite"/>
        </authorList>
    </citation>
    <scope>IDENTIFICATION</scope>
</reference>
<accession>A0A1I7YIZ5</accession>
<protein>
    <submittedName>
        <fullName evidence="3">Glutaredoxin domain-containing protein</fullName>
    </submittedName>
</protein>
<evidence type="ECO:0000313" key="3">
    <source>
        <dbReference type="WBParaSite" id="L893_g16811.t1"/>
    </source>
</evidence>
<dbReference type="Proteomes" id="UP000095287">
    <property type="component" value="Unplaced"/>
</dbReference>
<feature type="region of interest" description="Disordered" evidence="1">
    <location>
        <begin position="100"/>
        <end position="127"/>
    </location>
</feature>
<dbReference type="PANTHER" id="PTHR11125">
    <property type="entry name" value="SUPPRESSOR OF TY 5"/>
    <property type="match status" value="1"/>
</dbReference>
<feature type="compositionally biased region" description="Low complexity" evidence="1">
    <location>
        <begin position="115"/>
        <end position="127"/>
    </location>
</feature>
<evidence type="ECO:0000256" key="1">
    <source>
        <dbReference type="SAM" id="MobiDB-lite"/>
    </source>
</evidence>
<dbReference type="GO" id="GO:0032044">
    <property type="term" value="C:DSIF complex"/>
    <property type="evidence" value="ECO:0007669"/>
    <property type="project" value="TreeGrafter"/>
</dbReference>
<evidence type="ECO:0000313" key="2">
    <source>
        <dbReference type="Proteomes" id="UP000095287"/>
    </source>
</evidence>
<dbReference type="InterPro" id="IPR014722">
    <property type="entry name" value="Rib_uL2_dom2"/>
</dbReference>
<proteinExistence type="predicted"/>
<dbReference type="InterPro" id="IPR039659">
    <property type="entry name" value="SPT5"/>
</dbReference>
<dbReference type="WBParaSite" id="L893_g16811.t1">
    <property type="protein sequence ID" value="L893_g16811.t1"/>
    <property type="gene ID" value="L893_g16811"/>
</dbReference>
<dbReference type="Gene3D" id="2.30.30.30">
    <property type="match status" value="1"/>
</dbReference>
<dbReference type="AlphaFoldDB" id="A0A1I7YIZ5"/>
<name>A0A1I7YIZ5_9BILA</name>
<dbReference type="GO" id="GO:0006368">
    <property type="term" value="P:transcription elongation by RNA polymerase II"/>
    <property type="evidence" value="ECO:0007669"/>
    <property type="project" value="TreeGrafter"/>
</dbReference>
<organism evidence="2 3">
    <name type="scientific">Steinernema glaseri</name>
    <dbReference type="NCBI Taxonomy" id="37863"/>
    <lineage>
        <taxon>Eukaryota</taxon>
        <taxon>Metazoa</taxon>
        <taxon>Ecdysozoa</taxon>
        <taxon>Nematoda</taxon>
        <taxon>Chromadorea</taxon>
        <taxon>Rhabditida</taxon>
        <taxon>Tylenchina</taxon>
        <taxon>Panagrolaimomorpha</taxon>
        <taxon>Strongyloidoidea</taxon>
        <taxon>Steinernematidae</taxon>
        <taxon>Steinernema</taxon>
    </lineage>
</organism>
<dbReference type="GO" id="GO:0003729">
    <property type="term" value="F:mRNA binding"/>
    <property type="evidence" value="ECO:0007669"/>
    <property type="project" value="TreeGrafter"/>
</dbReference>
<sequence length="127" mass="14078">MPRLFDLDKVKEIGGEVGQDGDFHVFEGGHYRNGFLYKTYSLDAIMTDGVKPSLTELEKFQSSSDDFKKDLENTKVRTAPNVFVPGDVVEVIEGELMNLQGISKTRRSGQPPTSSSPEMSSKSSKEN</sequence>
<dbReference type="GO" id="GO:0032784">
    <property type="term" value="P:regulation of DNA-templated transcription elongation"/>
    <property type="evidence" value="ECO:0007669"/>
    <property type="project" value="InterPro"/>
</dbReference>